<comment type="caution">
    <text evidence="1">The sequence shown here is derived from an EMBL/GenBank/DDBJ whole genome shotgun (WGS) entry which is preliminary data.</text>
</comment>
<reference evidence="1 2" key="1">
    <citation type="submission" date="2016-02" db="EMBL/GenBank/DDBJ databases">
        <title>Genome analysis of coral dinoflagellate symbionts highlights evolutionary adaptations to a symbiotic lifestyle.</title>
        <authorList>
            <person name="Aranda M."/>
            <person name="Li Y."/>
            <person name="Liew Y.J."/>
            <person name="Baumgarten S."/>
            <person name="Simakov O."/>
            <person name="Wilson M."/>
            <person name="Piel J."/>
            <person name="Ashoor H."/>
            <person name="Bougouffa S."/>
            <person name="Bajic V.B."/>
            <person name="Ryu T."/>
            <person name="Ravasi T."/>
            <person name="Bayer T."/>
            <person name="Micklem G."/>
            <person name="Kim H."/>
            <person name="Bhak J."/>
            <person name="Lajeunesse T.C."/>
            <person name="Voolstra C.R."/>
        </authorList>
    </citation>
    <scope>NUCLEOTIDE SEQUENCE [LARGE SCALE GENOMIC DNA]</scope>
    <source>
        <strain evidence="1 2">CCMP2467</strain>
    </source>
</reference>
<accession>A0A1Q9C3B4</accession>
<name>A0A1Q9C3B4_SYMMI</name>
<organism evidence="1 2">
    <name type="scientific">Symbiodinium microadriaticum</name>
    <name type="common">Dinoflagellate</name>
    <name type="synonym">Zooxanthella microadriatica</name>
    <dbReference type="NCBI Taxonomy" id="2951"/>
    <lineage>
        <taxon>Eukaryota</taxon>
        <taxon>Sar</taxon>
        <taxon>Alveolata</taxon>
        <taxon>Dinophyceae</taxon>
        <taxon>Suessiales</taxon>
        <taxon>Symbiodiniaceae</taxon>
        <taxon>Symbiodinium</taxon>
    </lineage>
</organism>
<evidence type="ECO:0000313" key="2">
    <source>
        <dbReference type="Proteomes" id="UP000186817"/>
    </source>
</evidence>
<proteinExistence type="predicted"/>
<feature type="non-terminal residue" evidence="1">
    <location>
        <position position="50"/>
    </location>
</feature>
<dbReference type="AlphaFoldDB" id="A0A1Q9C3B4"/>
<protein>
    <submittedName>
        <fullName evidence="1">Uncharacterized protein</fullName>
    </submittedName>
</protein>
<evidence type="ECO:0000313" key="1">
    <source>
        <dbReference type="EMBL" id="OLP77408.1"/>
    </source>
</evidence>
<keyword evidence="2" id="KW-1185">Reference proteome</keyword>
<sequence>MDTGGVWAVEGEVFHSTFLVATQLMRKTRAMASEDTYGCISQLMMPPAQL</sequence>
<dbReference type="Proteomes" id="UP000186817">
    <property type="component" value="Unassembled WGS sequence"/>
</dbReference>
<gene>
    <name evidence="1" type="ORF">AK812_SmicGene42531</name>
</gene>
<dbReference type="EMBL" id="LSRX01001771">
    <property type="protein sequence ID" value="OLP77408.1"/>
    <property type="molecule type" value="Genomic_DNA"/>
</dbReference>